<dbReference type="GO" id="GO:0006310">
    <property type="term" value="P:DNA recombination"/>
    <property type="evidence" value="ECO:0007669"/>
    <property type="project" value="UniProtKB-KW"/>
</dbReference>
<dbReference type="SUPFAM" id="SSF56349">
    <property type="entry name" value="DNA breaking-rejoining enzymes"/>
    <property type="match status" value="1"/>
</dbReference>
<name>A0A919QC43_9ACTN</name>
<proteinExistence type="predicted"/>
<dbReference type="InterPro" id="IPR002104">
    <property type="entry name" value="Integrase_catalytic"/>
</dbReference>
<feature type="domain" description="Core-binding (CB)" evidence="6">
    <location>
        <begin position="35"/>
        <end position="116"/>
    </location>
</feature>
<dbReference type="GO" id="GO:0015074">
    <property type="term" value="P:DNA integration"/>
    <property type="evidence" value="ECO:0007669"/>
    <property type="project" value="UniProtKB-KW"/>
</dbReference>
<keyword evidence="3" id="KW-0233">DNA recombination</keyword>
<organism evidence="7 8">
    <name type="scientific">Acrocarpospora phusangensis</name>
    <dbReference type="NCBI Taxonomy" id="1070424"/>
    <lineage>
        <taxon>Bacteria</taxon>
        <taxon>Bacillati</taxon>
        <taxon>Actinomycetota</taxon>
        <taxon>Actinomycetes</taxon>
        <taxon>Streptosporangiales</taxon>
        <taxon>Streptosporangiaceae</taxon>
        <taxon>Acrocarpospora</taxon>
    </lineage>
</organism>
<evidence type="ECO:0000256" key="3">
    <source>
        <dbReference type="ARBA" id="ARBA00023172"/>
    </source>
</evidence>
<dbReference type="InterPro" id="IPR010998">
    <property type="entry name" value="Integrase_recombinase_N"/>
</dbReference>
<evidence type="ECO:0000256" key="1">
    <source>
        <dbReference type="ARBA" id="ARBA00022908"/>
    </source>
</evidence>
<evidence type="ECO:0000259" key="5">
    <source>
        <dbReference type="PROSITE" id="PS51898"/>
    </source>
</evidence>
<comment type="caution">
    <text evidence="7">The sequence shown here is derived from an EMBL/GenBank/DDBJ whole genome shotgun (WGS) entry which is preliminary data.</text>
</comment>
<gene>
    <name evidence="7" type="primary">xerC_2</name>
    <name evidence="7" type="ORF">Aph01nite_44060</name>
</gene>
<dbReference type="GO" id="GO:0003677">
    <property type="term" value="F:DNA binding"/>
    <property type="evidence" value="ECO:0007669"/>
    <property type="project" value="UniProtKB-UniRule"/>
</dbReference>
<dbReference type="EMBL" id="BOOA01000035">
    <property type="protein sequence ID" value="GIH26096.1"/>
    <property type="molecule type" value="Genomic_DNA"/>
</dbReference>
<feature type="domain" description="Tyr recombinase" evidence="5">
    <location>
        <begin position="138"/>
        <end position="328"/>
    </location>
</feature>
<sequence length="335" mass="37014">MTVIDHVPAGATVEQPVPLPAWRRNLAGAIGRMDVSVQQLVWAWLLAQRSPHTREAYGRDLTQWLTFLADRDVDPLQVRRGHGDAYGRWLEEHRGLEPRSAARKLSAVSSFYAYLEAEEITPNRVRKTTRPKVDRMQAETRGLSEDEARDLIAAADRDDGRARLRSSALIRFMLELGPRVSETLALTVGSLGFERGFRTVRIVGKGNKVRMRNVPPAAAAALGAYLEARAHALKVEVLDPDAPLFATSTGGRMTRQQVAELTVRLARRAGLEHPESVTPHSLRHTFATVGEERGASVKQLQHALGHASSSTTDIYIHARDQLERDPSQLVAAVLG</sequence>
<evidence type="ECO:0000256" key="4">
    <source>
        <dbReference type="PROSITE-ProRule" id="PRU01248"/>
    </source>
</evidence>
<dbReference type="InterPro" id="IPR013762">
    <property type="entry name" value="Integrase-like_cat_sf"/>
</dbReference>
<dbReference type="PROSITE" id="PS51898">
    <property type="entry name" value="TYR_RECOMBINASE"/>
    <property type="match status" value="1"/>
</dbReference>
<keyword evidence="8" id="KW-1185">Reference proteome</keyword>
<evidence type="ECO:0000256" key="2">
    <source>
        <dbReference type="ARBA" id="ARBA00023125"/>
    </source>
</evidence>
<dbReference type="InterPro" id="IPR011010">
    <property type="entry name" value="DNA_brk_join_enz"/>
</dbReference>
<dbReference type="PROSITE" id="PS51900">
    <property type="entry name" value="CB"/>
    <property type="match status" value="1"/>
</dbReference>
<reference evidence="7" key="1">
    <citation type="submission" date="2021-01" db="EMBL/GenBank/DDBJ databases">
        <title>Whole genome shotgun sequence of Acrocarpospora phusangensis NBRC 108782.</title>
        <authorList>
            <person name="Komaki H."/>
            <person name="Tamura T."/>
        </authorList>
    </citation>
    <scope>NUCLEOTIDE SEQUENCE</scope>
    <source>
        <strain evidence="7">NBRC 108782</strain>
    </source>
</reference>
<dbReference type="Pfam" id="PF00589">
    <property type="entry name" value="Phage_integrase"/>
    <property type="match status" value="1"/>
</dbReference>
<evidence type="ECO:0000313" key="7">
    <source>
        <dbReference type="EMBL" id="GIH26096.1"/>
    </source>
</evidence>
<dbReference type="InterPro" id="IPR044068">
    <property type="entry name" value="CB"/>
</dbReference>
<dbReference type="Gene3D" id="1.10.150.130">
    <property type="match status" value="1"/>
</dbReference>
<dbReference type="Proteomes" id="UP000640052">
    <property type="component" value="Unassembled WGS sequence"/>
</dbReference>
<keyword evidence="1" id="KW-0229">DNA integration</keyword>
<dbReference type="InterPro" id="IPR050090">
    <property type="entry name" value="Tyrosine_recombinase_XerCD"/>
</dbReference>
<evidence type="ECO:0000259" key="6">
    <source>
        <dbReference type="PROSITE" id="PS51900"/>
    </source>
</evidence>
<keyword evidence="2 4" id="KW-0238">DNA-binding</keyword>
<dbReference type="Gene3D" id="1.10.443.10">
    <property type="entry name" value="Intergrase catalytic core"/>
    <property type="match status" value="1"/>
</dbReference>
<dbReference type="PANTHER" id="PTHR30349:SF81">
    <property type="entry name" value="TYROSINE RECOMBINASE XERC"/>
    <property type="match status" value="1"/>
</dbReference>
<dbReference type="Pfam" id="PF02899">
    <property type="entry name" value="Phage_int_SAM_1"/>
    <property type="match status" value="1"/>
</dbReference>
<dbReference type="InterPro" id="IPR004107">
    <property type="entry name" value="Integrase_SAM-like_N"/>
</dbReference>
<protein>
    <submittedName>
        <fullName evidence="7">Tyrosine recombinase XerC</fullName>
    </submittedName>
</protein>
<accession>A0A919QC43</accession>
<evidence type="ECO:0000313" key="8">
    <source>
        <dbReference type="Proteomes" id="UP000640052"/>
    </source>
</evidence>
<dbReference type="AlphaFoldDB" id="A0A919QC43"/>
<dbReference type="PANTHER" id="PTHR30349">
    <property type="entry name" value="PHAGE INTEGRASE-RELATED"/>
    <property type="match status" value="1"/>
</dbReference>